<dbReference type="PROSITE" id="PS50883">
    <property type="entry name" value="EAL"/>
    <property type="match status" value="1"/>
</dbReference>
<dbReference type="CDD" id="cd01948">
    <property type="entry name" value="EAL"/>
    <property type="match status" value="1"/>
</dbReference>
<feature type="domain" description="EAL" evidence="1">
    <location>
        <begin position="1"/>
        <end position="213"/>
    </location>
</feature>
<organism evidence="2 3">
    <name type="scientific">Arthrobacter oryzae</name>
    <dbReference type="NCBI Taxonomy" id="409290"/>
    <lineage>
        <taxon>Bacteria</taxon>
        <taxon>Bacillati</taxon>
        <taxon>Actinomycetota</taxon>
        <taxon>Actinomycetes</taxon>
        <taxon>Micrococcales</taxon>
        <taxon>Micrococcaceae</taxon>
        <taxon>Arthrobacter</taxon>
    </lineage>
</organism>
<dbReference type="Proteomes" id="UP000273807">
    <property type="component" value="Unassembled WGS sequence"/>
</dbReference>
<evidence type="ECO:0000259" key="1">
    <source>
        <dbReference type="PROSITE" id="PS50883"/>
    </source>
</evidence>
<dbReference type="AlphaFoldDB" id="A0A3N0BLC7"/>
<dbReference type="InterPro" id="IPR050706">
    <property type="entry name" value="Cyclic-di-GMP_PDE-like"/>
</dbReference>
<dbReference type="Pfam" id="PF00563">
    <property type="entry name" value="EAL"/>
    <property type="match status" value="1"/>
</dbReference>
<dbReference type="SMART" id="SM00052">
    <property type="entry name" value="EAL"/>
    <property type="match status" value="1"/>
</dbReference>
<sequence>HVRSPGVVPPNQFLPMAEQSGLIREIGDEVLRRACTEIRPWLAGDAANSVAVNVSALQFEHRDFAADVLAIVRSTEVDPRQLTLELTESVFFDSAPDVLRQLRQLRQAGVRIAMDDFGTGYSALGRLNELPLDIVKIDRSFVAMVSTGQEQLPFFDTMIDAAHALGLTVTAEGIETGIQARYLMDRGCDSLQGYLFAKPAPASELAGTMETALMAVDQVGAGR</sequence>
<dbReference type="OrthoDB" id="23692at2"/>
<dbReference type="GO" id="GO:0071111">
    <property type="term" value="F:cyclic-guanylate-specific phosphodiesterase activity"/>
    <property type="evidence" value="ECO:0007669"/>
    <property type="project" value="InterPro"/>
</dbReference>
<comment type="caution">
    <text evidence="2">The sequence shown here is derived from an EMBL/GenBank/DDBJ whole genome shotgun (WGS) entry which is preliminary data.</text>
</comment>
<dbReference type="RefSeq" id="WP_148045267.1">
    <property type="nucleotide sequence ID" value="NZ_RBED01000146.1"/>
</dbReference>
<evidence type="ECO:0000313" key="3">
    <source>
        <dbReference type="Proteomes" id="UP000273807"/>
    </source>
</evidence>
<dbReference type="PANTHER" id="PTHR33121:SF79">
    <property type="entry name" value="CYCLIC DI-GMP PHOSPHODIESTERASE PDED-RELATED"/>
    <property type="match status" value="1"/>
</dbReference>
<dbReference type="PANTHER" id="PTHR33121">
    <property type="entry name" value="CYCLIC DI-GMP PHOSPHODIESTERASE PDEF"/>
    <property type="match status" value="1"/>
</dbReference>
<accession>A0A3N0BLC7</accession>
<dbReference type="InterPro" id="IPR001633">
    <property type="entry name" value="EAL_dom"/>
</dbReference>
<name>A0A3N0BLC7_9MICC</name>
<feature type="non-terminal residue" evidence="2">
    <location>
        <position position="1"/>
    </location>
</feature>
<protein>
    <submittedName>
        <fullName evidence="2">EAL domain-containing protein</fullName>
    </submittedName>
</protein>
<gene>
    <name evidence="2" type="ORF">D7003_18745</name>
</gene>
<keyword evidence="3" id="KW-1185">Reference proteome</keyword>
<evidence type="ECO:0000313" key="2">
    <source>
        <dbReference type="EMBL" id="RNL49189.1"/>
    </source>
</evidence>
<dbReference type="Gene3D" id="3.20.20.450">
    <property type="entry name" value="EAL domain"/>
    <property type="match status" value="1"/>
</dbReference>
<dbReference type="InterPro" id="IPR035919">
    <property type="entry name" value="EAL_sf"/>
</dbReference>
<reference evidence="2 3" key="1">
    <citation type="submission" date="2018-10" db="EMBL/GenBank/DDBJ databases">
        <title>Genome sequencing of Arthrobacter oryzae TNB02.</title>
        <authorList>
            <person name="Cho Y.-J."/>
            <person name="Cho A."/>
            <person name="Kim O.-S."/>
        </authorList>
    </citation>
    <scope>NUCLEOTIDE SEQUENCE [LARGE SCALE GENOMIC DNA]</scope>
    <source>
        <strain evidence="2 3">TNB02</strain>
    </source>
</reference>
<dbReference type="EMBL" id="RBED01000146">
    <property type="protein sequence ID" value="RNL49189.1"/>
    <property type="molecule type" value="Genomic_DNA"/>
</dbReference>
<dbReference type="SUPFAM" id="SSF141868">
    <property type="entry name" value="EAL domain-like"/>
    <property type="match status" value="1"/>
</dbReference>
<proteinExistence type="predicted"/>